<dbReference type="SUPFAM" id="SSF51445">
    <property type="entry name" value="(Trans)glycosidases"/>
    <property type="match status" value="1"/>
</dbReference>
<feature type="domain" description="Beta-glucuronidase C-terminal" evidence="2">
    <location>
        <begin position="365"/>
        <end position="475"/>
    </location>
</feature>
<feature type="compositionally biased region" description="Polar residues" evidence="1">
    <location>
        <begin position="529"/>
        <end position="538"/>
    </location>
</feature>
<keyword evidence="4" id="KW-1185">Reference proteome</keyword>
<gene>
    <name evidence="3" type="ORF">FA15DRAFT_610933</name>
</gene>
<dbReference type="STRING" id="230819.A0A5C3L826"/>
<feature type="region of interest" description="Disordered" evidence="1">
    <location>
        <begin position="510"/>
        <end position="538"/>
    </location>
</feature>
<dbReference type="Proteomes" id="UP000307440">
    <property type="component" value="Unassembled WGS sequence"/>
</dbReference>
<dbReference type="InterPro" id="IPR052974">
    <property type="entry name" value="GH79_Enzymes"/>
</dbReference>
<evidence type="ECO:0000313" key="4">
    <source>
        <dbReference type="Proteomes" id="UP000307440"/>
    </source>
</evidence>
<dbReference type="EMBL" id="ML210151">
    <property type="protein sequence ID" value="TFK29184.1"/>
    <property type="molecule type" value="Genomic_DNA"/>
</dbReference>
<protein>
    <recommendedName>
        <fullName evidence="2">Beta-glucuronidase C-terminal domain-containing protein</fullName>
    </recommendedName>
</protein>
<name>A0A5C3L826_COPMA</name>
<accession>A0A5C3L826</accession>
<evidence type="ECO:0000256" key="1">
    <source>
        <dbReference type="SAM" id="MobiDB-lite"/>
    </source>
</evidence>
<dbReference type="PANTHER" id="PTHR36183">
    <property type="entry name" value="BETA-GLUCURONIDASE"/>
    <property type="match status" value="1"/>
</dbReference>
<organism evidence="3 4">
    <name type="scientific">Coprinopsis marcescibilis</name>
    <name type="common">Agaric fungus</name>
    <name type="synonym">Psathyrella marcescibilis</name>
    <dbReference type="NCBI Taxonomy" id="230819"/>
    <lineage>
        <taxon>Eukaryota</taxon>
        <taxon>Fungi</taxon>
        <taxon>Dikarya</taxon>
        <taxon>Basidiomycota</taxon>
        <taxon>Agaricomycotina</taxon>
        <taxon>Agaricomycetes</taxon>
        <taxon>Agaricomycetidae</taxon>
        <taxon>Agaricales</taxon>
        <taxon>Agaricineae</taxon>
        <taxon>Psathyrellaceae</taxon>
        <taxon>Coprinopsis</taxon>
    </lineage>
</organism>
<proteinExistence type="predicted"/>
<dbReference type="Pfam" id="PF16862">
    <property type="entry name" value="Glyco_hydro_79C"/>
    <property type="match status" value="1"/>
</dbReference>
<dbReference type="PANTHER" id="PTHR36183:SF2">
    <property type="entry name" value="BETA-GLUCURONIDASE C-TERMINAL DOMAIN-CONTAINING PROTEIN"/>
    <property type="match status" value="1"/>
</dbReference>
<evidence type="ECO:0000259" key="2">
    <source>
        <dbReference type="Pfam" id="PF16862"/>
    </source>
</evidence>
<dbReference type="OrthoDB" id="2796951at2759"/>
<sequence length="567" mass="61320">MSVVDQVLGKSSSILMVPFLNLMSNIIRRAGNVHVRVGGNTQETAVLVPSTQSGRILEKNLSGVTNPTQTPPLDYSPDLIYMLANISSLVNVDWFLGIPFFETSELRLEIAEVGQRALGPHLIGLQAGNEPDLYARHGHRPSNYGPYDYVGEFGDLVNAMAGDQHFSNRNLLIGPNIATGDWTPEMVWETGFVDRYSENLAYLAVEHYPLDNCFAQFGIGAYHDPQESFQEFLTHNSGRAIVEPYITSTEYAQSREKHLLMFETNTASCGGFPGISDSFGAALWGLDYAMQMAHSNFSGALFHVGGQNVFYNPFTPPPTNQSTFLQWTIGPIYYSALIMAEALGPSGGAQVLDLNANNGDIYTPAYGIYEDGNPVRVMLFNFITDPSGANDLTVSISIEGGLMGQPNASPVQVKVKYLRANSVSQKGNFTWAGQTFGANYESDGRLQGQEDIQTVTCDQGANTCAIHVPAPGAALVFLNNEALSEVEFEAVQTFSTTVLTRTVNTATFDPASLETSNGHTGFDSKHRLGSTSKGSNSGAERVLADGLVQILLEMACAIALPVLFGCL</sequence>
<dbReference type="InterPro" id="IPR017853">
    <property type="entry name" value="GH"/>
</dbReference>
<dbReference type="AlphaFoldDB" id="A0A5C3L826"/>
<dbReference type="Gene3D" id="3.20.20.80">
    <property type="entry name" value="Glycosidases"/>
    <property type="match status" value="1"/>
</dbReference>
<dbReference type="InterPro" id="IPR031728">
    <property type="entry name" value="GlcAase_C"/>
</dbReference>
<evidence type="ECO:0000313" key="3">
    <source>
        <dbReference type="EMBL" id="TFK29184.1"/>
    </source>
</evidence>
<reference evidence="3 4" key="1">
    <citation type="journal article" date="2019" name="Nat. Ecol. Evol.">
        <title>Megaphylogeny resolves global patterns of mushroom evolution.</title>
        <authorList>
            <person name="Varga T."/>
            <person name="Krizsan K."/>
            <person name="Foldi C."/>
            <person name="Dima B."/>
            <person name="Sanchez-Garcia M."/>
            <person name="Sanchez-Ramirez S."/>
            <person name="Szollosi G.J."/>
            <person name="Szarkandi J.G."/>
            <person name="Papp V."/>
            <person name="Albert L."/>
            <person name="Andreopoulos W."/>
            <person name="Angelini C."/>
            <person name="Antonin V."/>
            <person name="Barry K.W."/>
            <person name="Bougher N.L."/>
            <person name="Buchanan P."/>
            <person name="Buyck B."/>
            <person name="Bense V."/>
            <person name="Catcheside P."/>
            <person name="Chovatia M."/>
            <person name="Cooper J."/>
            <person name="Damon W."/>
            <person name="Desjardin D."/>
            <person name="Finy P."/>
            <person name="Geml J."/>
            <person name="Haridas S."/>
            <person name="Hughes K."/>
            <person name="Justo A."/>
            <person name="Karasinski D."/>
            <person name="Kautmanova I."/>
            <person name="Kiss B."/>
            <person name="Kocsube S."/>
            <person name="Kotiranta H."/>
            <person name="LaButti K.M."/>
            <person name="Lechner B.E."/>
            <person name="Liimatainen K."/>
            <person name="Lipzen A."/>
            <person name="Lukacs Z."/>
            <person name="Mihaltcheva S."/>
            <person name="Morgado L.N."/>
            <person name="Niskanen T."/>
            <person name="Noordeloos M.E."/>
            <person name="Ohm R.A."/>
            <person name="Ortiz-Santana B."/>
            <person name="Ovrebo C."/>
            <person name="Racz N."/>
            <person name="Riley R."/>
            <person name="Savchenko A."/>
            <person name="Shiryaev A."/>
            <person name="Soop K."/>
            <person name="Spirin V."/>
            <person name="Szebenyi C."/>
            <person name="Tomsovsky M."/>
            <person name="Tulloss R.E."/>
            <person name="Uehling J."/>
            <person name="Grigoriev I.V."/>
            <person name="Vagvolgyi C."/>
            <person name="Papp T."/>
            <person name="Martin F.M."/>
            <person name="Miettinen O."/>
            <person name="Hibbett D.S."/>
            <person name="Nagy L.G."/>
        </authorList>
    </citation>
    <scope>NUCLEOTIDE SEQUENCE [LARGE SCALE GENOMIC DNA]</scope>
    <source>
        <strain evidence="3 4">CBS 121175</strain>
    </source>
</reference>